<evidence type="ECO:0000313" key="2">
    <source>
        <dbReference type="Proteomes" id="UP001556098"/>
    </source>
</evidence>
<accession>A0ABV3RHQ5</accession>
<protein>
    <submittedName>
        <fullName evidence="1">Uncharacterized protein</fullName>
    </submittedName>
</protein>
<gene>
    <name evidence="1" type="ORF">AB2B41_01455</name>
</gene>
<dbReference type="Proteomes" id="UP001556098">
    <property type="component" value="Unassembled WGS sequence"/>
</dbReference>
<proteinExistence type="predicted"/>
<comment type="caution">
    <text evidence="1">The sequence shown here is derived from an EMBL/GenBank/DDBJ whole genome shotgun (WGS) entry which is preliminary data.</text>
</comment>
<organism evidence="1 2">
    <name type="scientific">Sulfitobacter sediminis</name>
    <dbReference type="NCBI Taxonomy" id="3234186"/>
    <lineage>
        <taxon>Bacteria</taxon>
        <taxon>Pseudomonadati</taxon>
        <taxon>Pseudomonadota</taxon>
        <taxon>Alphaproteobacteria</taxon>
        <taxon>Rhodobacterales</taxon>
        <taxon>Roseobacteraceae</taxon>
        <taxon>Sulfitobacter</taxon>
    </lineage>
</organism>
<sequence>MIISFSLVDHFFRTLLPGIVPRRRLRSHLRSHARTLAAGMKSKVSFHDASHSNSEISMSVLAPKGNGFGFRLKS</sequence>
<reference evidence="1 2" key="1">
    <citation type="submission" date="2024-07" db="EMBL/GenBank/DDBJ databases">
        <title>Marimonas sp.nov., isolated from tidal-flat sediment.</title>
        <authorList>
            <person name="Jayan J.N."/>
            <person name="Lee S.S."/>
        </authorList>
    </citation>
    <scope>NUCLEOTIDE SEQUENCE [LARGE SCALE GENOMIC DNA]</scope>
    <source>
        <strain evidence="1 2">MJW-29</strain>
    </source>
</reference>
<dbReference type="EMBL" id="JBFNXX010000001">
    <property type="protein sequence ID" value="MEW9918256.1"/>
    <property type="molecule type" value="Genomic_DNA"/>
</dbReference>
<evidence type="ECO:0000313" key="1">
    <source>
        <dbReference type="EMBL" id="MEW9918256.1"/>
    </source>
</evidence>
<keyword evidence="2" id="KW-1185">Reference proteome</keyword>
<name>A0ABV3RHQ5_9RHOB</name>